<dbReference type="InterPro" id="IPR029061">
    <property type="entry name" value="THDP-binding"/>
</dbReference>
<keyword evidence="4" id="KW-0786">Thiamine pyrophosphate</keyword>
<dbReference type="NCBIfam" id="TIGR00173">
    <property type="entry name" value="menD"/>
    <property type="match status" value="1"/>
</dbReference>
<evidence type="ECO:0000259" key="6">
    <source>
        <dbReference type="Pfam" id="PF02775"/>
    </source>
</evidence>
<dbReference type="CDD" id="cd07037">
    <property type="entry name" value="TPP_PYR_MenD"/>
    <property type="match status" value="1"/>
</dbReference>
<dbReference type="InterPro" id="IPR012001">
    <property type="entry name" value="Thiamin_PyroP_enz_TPP-bd_dom"/>
</dbReference>
<gene>
    <name evidence="8" type="ORF">BLSS_1637</name>
</gene>
<keyword evidence="3" id="KW-0460">Magnesium</keyword>
<name>A0A087BLQ3_BIFLN</name>
<evidence type="ECO:0000256" key="2">
    <source>
        <dbReference type="ARBA" id="ARBA00022723"/>
    </source>
</evidence>
<sequence>MYTEIKPYQIIIQLLKERGIRHCVLSAGSRNVPFVHSIEEDPFFKCYSITDERSAGYFALGLSQRIHEPVVISCTSSTATCNYWPPVAEAYYQHVPLIVLTGDRDYEMLGQWEDQMIDQVGMFDRHVRKSVNLPIVRDDDDYIYCRRLVNEALLELNHNGTGPVHINVPMKYYSTTFPLHSLPEVQAIHRVDWNSSQDEWQEKVNQLAAAKRILVVCGQESYVSDEQQRQMTEFFHKFNSAIAVDYMSNIECEGTFNPSVCMDTRYVSDKKFEELLPDIVISFGGMVFSGLKAMLLRYHGKYEHWLVQEDGEVCDLFKSLTTIFACTPEYFFKYFNEHVENGIANDMKYHNELVDYADSVKYPDFGWSNIYAIKNVVTRIPSESLLHLSINNAIRITNFFKLQPHVKVYANIGTHGIDGCLPSFLGQAVADSDTPSFLVIGDLSFFYGMNALRSRHIGKNVRILLLNNHGGEEFYYNGMWRNKASDLHTTARHNAKAEGWAKSCGFTYLTASDKKSYDAAVDQFMDSSVEGPILFEVFTEMSTDAQAIYDFYDLSRPRDFISEVKRKGKEFVKNTIGKETALKIAGSLGVKLK</sequence>
<evidence type="ECO:0000256" key="1">
    <source>
        <dbReference type="ARBA" id="ARBA00022679"/>
    </source>
</evidence>
<keyword evidence="2" id="KW-0479">Metal-binding</keyword>
<dbReference type="InterPro" id="IPR011766">
    <property type="entry name" value="TPP_enzyme_TPP-bd"/>
</dbReference>
<dbReference type="PANTHER" id="PTHR42916:SF1">
    <property type="entry name" value="PROTEIN PHYLLO, CHLOROPLASTIC"/>
    <property type="match status" value="1"/>
</dbReference>
<proteinExistence type="predicted"/>
<dbReference type="PIRSF" id="PIRSF004983">
    <property type="entry name" value="MenD"/>
    <property type="match status" value="1"/>
</dbReference>
<dbReference type="GO" id="GO:0030976">
    <property type="term" value="F:thiamine pyrophosphate binding"/>
    <property type="evidence" value="ECO:0007669"/>
    <property type="project" value="InterPro"/>
</dbReference>
<organism evidence="8 9">
    <name type="scientific">Bifidobacterium longum subsp. suis</name>
    <dbReference type="NCBI Taxonomy" id="1695"/>
    <lineage>
        <taxon>Bacteria</taxon>
        <taxon>Bacillati</taxon>
        <taxon>Actinomycetota</taxon>
        <taxon>Actinomycetes</taxon>
        <taxon>Bifidobacteriales</taxon>
        <taxon>Bifidobacteriaceae</taxon>
        <taxon>Bifidobacterium</taxon>
    </lineage>
</organism>
<dbReference type="PANTHER" id="PTHR42916">
    <property type="entry name" value="2-SUCCINYL-5-ENOLPYRUVYL-6-HYDROXY-3-CYCLOHEXENE-1-CARBOXYLATE SYNTHASE"/>
    <property type="match status" value="1"/>
</dbReference>
<evidence type="ECO:0000313" key="9">
    <source>
        <dbReference type="Proteomes" id="UP000029024"/>
    </source>
</evidence>
<evidence type="ECO:0000259" key="7">
    <source>
        <dbReference type="Pfam" id="PF02776"/>
    </source>
</evidence>
<dbReference type="EC" id="2.2.1.9" evidence="8"/>
<dbReference type="Proteomes" id="UP000029024">
    <property type="component" value="Unassembled WGS sequence"/>
</dbReference>
<dbReference type="Pfam" id="PF02775">
    <property type="entry name" value="TPP_enzyme_C"/>
    <property type="match status" value="1"/>
</dbReference>
<evidence type="ECO:0000256" key="3">
    <source>
        <dbReference type="ARBA" id="ARBA00022842"/>
    </source>
</evidence>
<dbReference type="SUPFAM" id="SSF52518">
    <property type="entry name" value="Thiamin diphosphate-binding fold (THDP-binding)"/>
    <property type="match status" value="2"/>
</dbReference>
<comment type="caution">
    <text evidence="8">The sequence shown here is derived from an EMBL/GenBank/DDBJ whole genome shotgun (WGS) entry which is preliminary data.</text>
</comment>
<dbReference type="GO" id="GO:0070204">
    <property type="term" value="F:2-succinyl-5-enolpyruvyl-6-hydroxy-3-cyclohexene-1-carboxylic-acid synthase activity"/>
    <property type="evidence" value="ECO:0007669"/>
    <property type="project" value="UniProtKB-EC"/>
</dbReference>
<reference evidence="8 9" key="1">
    <citation type="submission" date="2014-03" db="EMBL/GenBank/DDBJ databases">
        <title>Genomics of Bifidobacteria.</title>
        <authorList>
            <person name="Ventura M."/>
            <person name="Milani C."/>
            <person name="Lugli G.A."/>
        </authorList>
    </citation>
    <scope>NUCLEOTIDE SEQUENCE [LARGE SCALE GENOMIC DNA]</scope>
    <source>
        <strain evidence="8 9">LMG 21814</strain>
    </source>
</reference>
<dbReference type="Gene3D" id="3.40.50.970">
    <property type="match status" value="2"/>
</dbReference>
<dbReference type="Pfam" id="PF02776">
    <property type="entry name" value="TPP_enzyme_N"/>
    <property type="match status" value="1"/>
</dbReference>
<feature type="domain" description="Thiamine pyrophosphate enzyme N-terminal TPP-binding" evidence="7">
    <location>
        <begin position="9"/>
        <end position="122"/>
    </location>
</feature>
<accession>A0A087BLQ3</accession>
<keyword evidence="5" id="KW-0464">Manganese</keyword>
<evidence type="ECO:0000256" key="5">
    <source>
        <dbReference type="ARBA" id="ARBA00023211"/>
    </source>
</evidence>
<dbReference type="RefSeq" id="WP_032683377.1">
    <property type="nucleotide sequence ID" value="NZ_JGZA01000006.1"/>
</dbReference>
<feature type="domain" description="Thiamine pyrophosphate enzyme TPP-binding" evidence="6">
    <location>
        <begin position="400"/>
        <end position="537"/>
    </location>
</feature>
<dbReference type="Gene3D" id="3.40.50.1220">
    <property type="entry name" value="TPP-binding domain"/>
    <property type="match status" value="1"/>
</dbReference>
<evidence type="ECO:0000256" key="4">
    <source>
        <dbReference type="ARBA" id="ARBA00023052"/>
    </source>
</evidence>
<keyword evidence="1 8" id="KW-0808">Transferase</keyword>
<dbReference type="EMBL" id="JGZA01000006">
    <property type="protein sequence ID" value="KFI71953.1"/>
    <property type="molecule type" value="Genomic_DNA"/>
</dbReference>
<dbReference type="GO" id="GO:0009234">
    <property type="term" value="P:menaquinone biosynthetic process"/>
    <property type="evidence" value="ECO:0007669"/>
    <property type="project" value="InterPro"/>
</dbReference>
<evidence type="ECO:0000313" key="8">
    <source>
        <dbReference type="EMBL" id="KFI71953.1"/>
    </source>
</evidence>
<protein>
    <submittedName>
        <fullName evidence="8">Decarboxylase</fullName>
        <ecNumber evidence="8">2.2.1.9</ecNumber>
    </submittedName>
</protein>
<dbReference type="InterPro" id="IPR004433">
    <property type="entry name" value="MenaQ_synth_MenD"/>
</dbReference>
<dbReference type="AlphaFoldDB" id="A0A087BLQ3"/>
<dbReference type="GO" id="GO:0000287">
    <property type="term" value="F:magnesium ion binding"/>
    <property type="evidence" value="ECO:0007669"/>
    <property type="project" value="UniProtKB-ARBA"/>
</dbReference>